<dbReference type="eggNOG" id="COG3014">
    <property type="taxonomic scope" value="Bacteria"/>
</dbReference>
<feature type="repeat" description="TPR" evidence="1">
    <location>
        <begin position="208"/>
        <end position="241"/>
    </location>
</feature>
<reference evidence="3 4" key="1">
    <citation type="submission" date="2013-09" db="EMBL/GenBank/DDBJ databases">
        <title>Whole genome shotgun sequence of Vibrio azureus NBRC 104587.</title>
        <authorList>
            <person name="Isaki S."/>
            <person name="Hosoyama A."/>
            <person name="Numata M."/>
            <person name="Hashimoto M."/>
            <person name="Hosoyama Y."/>
            <person name="Tsuchikane K."/>
            <person name="Noguchi M."/>
            <person name="Hirakata S."/>
            <person name="Ichikawa N."/>
            <person name="Ohji S."/>
            <person name="Yamazoe A."/>
            <person name="Fujita N."/>
        </authorList>
    </citation>
    <scope>NUCLEOTIDE SEQUENCE [LARGE SCALE GENOMIC DNA]</scope>
    <source>
        <strain evidence="3 4">NBRC 104587</strain>
    </source>
</reference>
<keyword evidence="4" id="KW-1185">Reference proteome</keyword>
<feature type="signal peptide" evidence="2">
    <location>
        <begin position="1"/>
        <end position="23"/>
    </location>
</feature>
<dbReference type="PROSITE" id="PS50005">
    <property type="entry name" value="TPR"/>
    <property type="match status" value="1"/>
</dbReference>
<dbReference type="OrthoDB" id="9769023at2"/>
<dbReference type="SUPFAM" id="SSF48452">
    <property type="entry name" value="TPR-like"/>
    <property type="match status" value="1"/>
</dbReference>
<evidence type="ECO:0000313" key="4">
    <source>
        <dbReference type="Proteomes" id="UP000016567"/>
    </source>
</evidence>
<dbReference type="InterPro" id="IPR011990">
    <property type="entry name" value="TPR-like_helical_dom_sf"/>
</dbReference>
<dbReference type="EMBL" id="BATL01000016">
    <property type="protein sequence ID" value="GAD74850.1"/>
    <property type="molecule type" value="Genomic_DNA"/>
</dbReference>
<protein>
    <submittedName>
        <fullName evidence="3">Uncharacterized protein</fullName>
    </submittedName>
</protein>
<dbReference type="AlphaFoldDB" id="U3AM61"/>
<evidence type="ECO:0000256" key="2">
    <source>
        <dbReference type="SAM" id="SignalP"/>
    </source>
</evidence>
<comment type="caution">
    <text evidence="3">The sequence shown here is derived from an EMBL/GenBank/DDBJ whole genome shotgun (WGS) entry which is preliminary data.</text>
</comment>
<evidence type="ECO:0000256" key="1">
    <source>
        <dbReference type="PROSITE-ProRule" id="PRU00339"/>
    </source>
</evidence>
<keyword evidence="2" id="KW-0732">Signal</keyword>
<dbReference type="STRING" id="1219077.VAZ01S_016_00340"/>
<accession>U3AM61</accession>
<dbReference type="Gene3D" id="1.25.40.10">
    <property type="entry name" value="Tetratricopeptide repeat domain"/>
    <property type="match status" value="1"/>
</dbReference>
<dbReference type="PROSITE" id="PS51257">
    <property type="entry name" value="PROKAR_LIPOPROTEIN"/>
    <property type="match status" value="1"/>
</dbReference>
<dbReference type="Proteomes" id="UP000016567">
    <property type="component" value="Unassembled WGS sequence"/>
</dbReference>
<organism evidence="3 4">
    <name type="scientific">Vibrio azureus NBRC 104587</name>
    <dbReference type="NCBI Taxonomy" id="1219077"/>
    <lineage>
        <taxon>Bacteria</taxon>
        <taxon>Pseudomonadati</taxon>
        <taxon>Pseudomonadota</taxon>
        <taxon>Gammaproteobacteria</taxon>
        <taxon>Vibrionales</taxon>
        <taxon>Vibrionaceae</taxon>
        <taxon>Vibrio</taxon>
    </lineage>
</organism>
<keyword evidence="1" id="KW-0802">TPR repeat</keyword>
<dbReference type="RefSeq" id="WP_021708630.1">
    <property type="nucleotide sequence ID" value="NZ_BAOB01000306.1"/>
</dbReference>
<name>U3AM61_9VIBR</name>
<proteinExistence type="predicted"/>
<sequence>MKYGVKQFALLGCVLFSAGCANMSVGNLFSHYSAQNKQVYQAVQAGDYAEAEQLQTGENGGEILSHFEQGRIAFLAENYPSSLKALEVSDQAIREQQDRATISLSETTNYIGSLAVNDNLNEYYPADYELGFLHLYLGLNYLQKNDLEGALVEMRRANQVQEAAKKAREDELKRAENELGEQGISANLGSVLAHYPDAGKTLSAVQNGYLFYLSGLLYEAAKDLNSAYVDYRRALAVMPENTQVIESTMLMAKKLGMKQDLMLLEKRYGKTPKPLMSSQGRVILIDEQGIVEALQGWRTDLPIRDSHGERAVYSLALPYYPNTYQGATPLGRVELNGQALPSSTLVDVNAMAHKDFNERLTGIITRQLIRVWTKDRIRKEAAQGNDVGNILFNVWNVISEQPDTRSWQTLPAKVTTASAVVPSGLQRLQINGETYQFEVPEQQTTLVWLSRQGAHSTLWHKQLGRL</sequence>
<dbReference type="InterPro" id="IPR019734">
    <property type="entry name" value="TPR_rpt"/>
</dbReference>
<feature type="chain" id="PRO_5004637943" evidence="2">
    <location>
        <begin position="24"/>
        <end position="466"/>
    </location>
</feature>
<gene>
    <name evidence="3" type="ORF">VAZ01S_016_00340</name>
</gene>
<evidence type="ECO:0000313" key="3">
    <source>
        <dbReference type="EMBL" id="GAD74850.1"/>
    </source>
</evidence>